<name>A0A382KXT1_9ZZZZ</name>
<sequence>MKKNLESETLLTMAEEEDADLLEADLKTVLEITGSYLYSGAELSDVEESVFLRIFELTKQHLAEEPYRIPKGTTIH</sequence>
<organism evidence="1">
    <name type="scientific">marine metagenome</name>
    <dbReference type="NCBI Taxonomy" id="408172"/>
    <lineage>
        <taxon>unclassified sequences</taxon>
        <taxon>metagenomes</taxon>
        <taxon>ecological metagenomes</taxon>
    </lineage>
</organism>
<protein>
    <submittedName>
        <fullName evidence="1">Uncharacterized protein</fullName>
    </submittedName>
</protein>
<proteinExistence type="predicted"/>
<evidence type="ECO:0000313" key="1">
    <source>
        <dbReference type="EMBL" id="SVC29584.1"/>
    </source>
</evidence>
<dbReference type="EMBL" id="UINC01083664">
    <property type="protein sequence ID" value="SVC29584.1"/>
    <property type="molecule type" value="Genomic_DNA"/>
</dbReference>
<accession>A0A382KXT1</accession>
<dbReference type="AlphaFoldDB" id="A0A382KXT1"/>
<reference evidence="1" key="1">
    <citation type="submission" date="2018-05" db="EMBL/GenBank/DDBJ databases">
        <authorList>
            <person name="Lanie J.A."/>
            <person name="Ng W.-L."/>
            <person name="Kazmierczak K.M."/>
            <person name="Andrzejewski T.M."/>
            <person name="Davidsen T.M."/>
            <person name="Wayne K.J."/>
            <person name="Tettelin H."/>
            <person name="Glass J.I."/>
            <person name="Rusch D."/>
            <person name="Podicherti R."/>
            <person name="Tsui H.-C.T."/>
            <person name="Winkler M.E."/>
        </authorList>
    </citation>
    <scope>NUCLEOTIDE SEQUENCE</scope>
</reference>
<gene>
    <name evidence="1" type="ORF">METZ01_LOCUS282438</name>
</gene>